<comment type="caution">
    <text evidence="10">The sequence shown here is derived from an EMBL/GenBank/DDBJ whole genome shotgun (WGS) entry which is preliminary data.</text>
</comment>
<dbReference type="STRING" id="1801992.A2Y98_02790"/>
<dbReference type="NCBIfam" id="NF008035">
    <property type="entry name" value="PRK10767.1"/>
    <property type="match status" value="1"/>
</dbReference>
<evidence type="ECO:0000256" key="2">
    <source>
        <dbReference type="ARBA" id="ARBA00022737"/>
    </source>
</evidence>
<feature type="binding site" evidence="6">
    <location>
        <position position="204"/>
    </location>
    <ligand>
        <name>Zn(2+)</name>
        <dbReference type="ChEBI" id="CHEBI:29105"/>
        <label>2</label>
    </ligand>
</feature>
<dbReference type="NCBIfam" id="TIGR02349">
    <property type="entry name" value="DnaJ_bact"/>
    <property type="match status" value="1"/>
</dbReference>
<dbReference type="SUPFAM" id="SSF46565">
    <property type="entry name" value="Chaperone J-domain"/>
    <property type="match status" value="1"/>
</dbReference>
<accession>A0A1G2F9Z0</accession>
<evidence type="ECO:0000259" key="8">
    <source>
        <dbReference type="PROSITE" id="PS50076"/>
    </source>
</evidence>
<evidence type="ECO:0000259" key="9">
    <source>
        <dbReference type="PROSITE" id="PS51188"/>
    </source>
</evidence>
<feature type="repeat" description="CXXCXGXG motif" evidence="6">
    <location>
        <begin position="204"/>
        <end position="211"/>
    </location>
</feature>
<evidence type="ECO:0000313" key="11">
    <source>
        <dbReference type="Proteomes" id="UP000179099"/>
    </source>
</evidence>
<feature type="binding site" evidence="6">
    <location>
        <position position="164"/>
    </location>
    <ligand>
        <name>Zn(2+)</name>
        <dbReference type="ChEBI" id="CHEBI:29105"/>
        <label>1</label>
    </ligand>
</feature>
<dbReference type="PANTHER" id="PTHR43096:SF52">
    <property type="entry name" value="DNAJ HOMOLOG 1, MITOCHONDRIAL-RELATED"/>
    <property type="match status" value="1"/>
</dbReference>
<comment type="subunit">
    <text evidence="6">Homodimer.</text>
</comment>
<name>A0A1G2F9Z0_9BACT</name>
<dbReference type="GO" id="GO:0006260">
    <property type="term" value="P:DNA replication"/>
    <property type="evidence" value="ECO:0007669"/>
    <property type="project" value="UniProtKB-KW"/>
</dbReference>
<dbReference type="PROSITE" id="PS51188">
    <property type="entry name" value="ZF_CR"/>
    <property type="match status" value="1"/>
</dbReference>
<feature type="binding site" evidence="6">
    <location>
        <position position="181"/>
    </location>
    <ligand>
        <name>Zn(2+)</name>
        <dbReference type="ChEBI" id="CHEBI:29105"/>
        <label>2</label>
    </ligand>
</feature>
<dbReference type="CDD" id="cd06257">
    <property type="entry name" value="DnaJ"/>
    <property type="match status" value="1"/>
</dbReference>
<dbReference type="PROSITE" id="PS00636">
    <property type="entry name" value="DNAJ_1"/>
    <property type="match status" value="1"/>
</dbReference>
<feature type="binding site" evidence="6">
    <location>
        <position position="178"/>
    </location>
    <ligand>
        <name>Zn(2+)</name>
        <dbReference type="ChEBI" id="CHEBI:29105"/>
        <label>2</label>
    </ligand>
</feature>
<evidence type="ECO:0000313" key="10">
    <source>
        <dbReference type="EMBL" id="OGZ34697.1"/>
    </source>
</evidence>
<dbReference type="CDD" id="cd10719">
    <property type="entry name" value="DnaJ_zf"/>
    <property type="match status" value="1"/>
</dbReference>
<dbReference type="Gene3D" id="2.10.230.10">
    <property type="entry name" value="Heat shock protein DnaJ, cysteine-rich domain"/>
    <property type="match status" value="1"/>
</dbReference>
<dbReference type="GO" id="GO:0009408">
    <property type="term" value="P:response to heat"/>
    <property type="evidence" value="ECO:0007669"/>
    <property type="project" value="InterPro"/>
</dbReference>
<dbReference type="Pfam" id="PF00684">
    <property type="entry name" value="DnaJ_CXXCXGXG"/>
    <property type="match status" value="1"/>
</dbReference>
<comment type="domain">
    <text evidence="6">The J domain is necessary and sufficient to stimulate DnaK ATPase activity. Zinc center 1 plays an important role in the autonomous, DnaK-independent chaperone activity of DnaJ. Zinc center 2 is essential for interaction with DnaK and for DnaJ activity.</text>
</comment>
<dbReference type="GO" id="GO:0005737">
    <property type="term" value="C:cytoplasm"/>
    <property type="evidence" value="ECO:0007669"/>
    <property type="project" value="UniProtKB-SubCell"/>
</dbReference>
<dbReference type="InterPro" id="IPR012724">
    <property type="entry name" value="DnaJ"/>
</dbReference>
<evidence type="ECO:0000256" key="1">
    <source>
        <dbReference type="ARBA" id="ARBA00022723"/>
    </source>
</evidence>
<evidence type="ECO:0000256" key="4">
    <source>
        <dbReference type="ARBA" id="ARBA00022833"/>
    </source>
</evidence>
<keyword evidence="6" id="KW-0963">Cytoplasm</keyword>
<dbReference type="PROSITE" id="PS50076">
    <property type="entry name" value="DNAJ_2"/>
    <property type="match status" value="1"/>
</dbReference>
<dbReference type="Gene3D" id="1.10.287.110">
    <property type="entry name" value="DnaJ domain"/>
    <property type="match status" value="1"/>
</dbReference>
<dbReference type="Proteomes" id="UP000179099">
    <property type="component" value="Unassembled WGS sequence"/>
</dbReference>
<dbReference type="SUPFAM" id="SSF57938">
    <property type="entry name" value="DnaJ/Hsp40 cysteine-rich domain"/>
    <property type="match status" value="1"/>
</dbReference>
<dbReference type="CDD" id="cd10747">
    <property type="entry name" value="DnaJ_C"/>
    <property type="match status" value="1"/>
</dbReference>
<feature type="binding site" evidence="6">
    <location>
        <position position="207"/>
    </location>
    <ligand>
        <name>Zn(2+)</name>
        <dbReference type="ChEBI" id="CHEBI:29105"/>
        <label>2</label>
    </ligand>
</feature>
<evidence type="ECO:0000256" key="7">
    <source>
        <dbReference type="PROSITE-ProRule" id="PRU00546"/>
    </source>
</evidence>
<dbReference type="SUPFAM" id="SSF49493">
    <property type="entry name" value="HSP40/DnaJ peptide-binding domain"/>
    <property type="match status" value="2"/>
</dbReference>
<proteinExistence type="inferred from homology"/>
<dbReference type="GO" id="GO:0031072">
    <property type="term" value="F:heat shock protein binding"/>
    <property type="evidence" value="ECO:0007669"/>
    <property type="project" value="InterPro"/>
</dbReference>
<dbReference type="InterPro" id="IPR001623">
    <property type="entry name" value="DnaJ_domain"/>
</dbReference>
<dbReference type="AlphaFoldDB" id="A0A1G2F9Z0"/>
<feature type="domain" description="CR-type" evidence="9">
    <location>
        <begin position="148"/>
        <end position="230"/>
    </location>
</feature>
<feature type="zinc finger region" description="CR-type" evidence="7">
    <location>
        <begin position="148"/>
        <end position="230"/>
    </location>
</feature>
<keyword evidence="4 6" id="KW-0862">Zinc</keyword>
<dbReference type="InterPro" id="IPR002939">
    <property type="entry name" value="DnaJ_C"/>
</dbReference>
<dbReference type="HAMAP" id="MF_01152">
    <property type="entry name" value="DnaJ"/>
    <property type="match status" value="1"/>
</dbReference>
<keyword evidence="5 6" id="KW-0143">Chaperone</keyword>
<evidence type="ECO:0000256" key="6">
    <source>
        <dbReference type="HAMAP-Rule" id="MF_01152"/>
    </source>
</evidence>
<keyword evidence="1 6" id="KW-0479">Metal-binding</keyword>
<dbReference type="InterPro" id="IPR018253">
    <property type="entry name" value="DnaJ_domain_CS"/>
</dbReference>
<reference evidence="10 11" key="1">
    <citation type="journal article" date="2016" name="Nat. Commun.">
        <title>Thousands of microbial genomes shed light on interconnected biogeochemical processes in an aquifer system.</title>
        <authorList>
            <person name="Anantharaman K."/>
            <person name="Brown C.T."/>
            <person name="Hug L.A."/>
            <person name="Sharon I."/>
            <person name="Castelle C.J."/>
            <person name="Probst A.J."/>
            <person name="Thomas B.C."/>
            <person name="Singh A."/>
            <person name="Wilkins M.J."/>
            <person name="Karaoz U."/>
            <person name="Brodie E.L."/>
            <person name="Williams K.H."/>
            <person name="Hubbard S.S."/>
            <person name="Banfield J.F."/>
        </authorList>
    </citation>
    <scope>NUCLEOTIDE SEQUENCE [LARGE SCALE GENOMIC DNA]</scope>
</reference>
<feature type="repeat" description="CXXCXGXG motif" evidence="6">
    <location>
        <begin position="218"/>
        <end position="225"/>
    </location>
</feature>
<sequence length="370" mass="40937">MPKDYYEILGVTKSASPDEIKRAYRKLAQQYHPDKGGDQEKFKQINAAYQVLSDPQKRAQYDKFGAGFEQARAGGGFSGFGDFRDFSSYADAFDVFGREKEFNFGNLGDIFEQVFGGVSGRGRRGGRKQKGQDISIDIEISLEEAAKGVKKEFNLYKGVICPKCGGSGCEPGSAVKECSKCKGRGQVEETRSAGFFSFSQVRVCQECRGVGKKPEKFCSQCGGDGRIKDYKTISINIPAGIQDGQIISLRGQGEAGAQFSAPGDLYLTVYVKPHKIFERRGDDLYLNIEINFTQAVLGDKIEVPILWGTVQLKIPEGIESGTIIRLKDKGMPRLQGRGLGDMMVKIKIKTPKKISRKGRELLEELKKELE</sequence>
<evidence type="ECO:0000256" key="5">
    <source>
        <dbReference type="ARBA" id="ARBA00023186"/>
    </source>
</evidence>
<dbReference type="Pfam" id="PF01556">
    <property type="entry name" value="DnaJ_C"/>
    <property type="match status" value="1"/>
</dbReference>
<feature type="domain" description="J" evidence="8">
    <location>
        <begin position="4"/>
        <end position="65"/>
    </location>
</feature>
<dbReference type="PRINTS" id="PR00625">
    <property type="entry name" value="JDOMAIN"/>
</dbReference>
<evidence type="ECO:0000256" key="3">
    <source>
        <dbReference type="ARBA" id="ARBA00022771"/>
    </source>
</evidence>
<comment type="cofactor">
    <cofactor evidence="6">
        <name>Zn(2+)</name>
        <dbReference type="ChEBI" id="CHEBI:29105"/>
    </cofactor>
    <text evidence="6">Binds 2 Zn(2+) ions per monomer.</text>
</comment>
<dbReference type="GO" id="GO:0008270">
    <property type="term" value="F:zinc ion binding"/>
    <property type="evidence" value="ECO:0007669"/>
    <property type="project" value="UniProtKB-UniRule"/>
</dbReference>
<dbReference type="Gene3D" id="2.60.260.20">
    <property type="entry name" value="Urease metallochaperone UreE, N-terminal domain"/>
    <property type="match status" value="2"/>
</dbReference>
<dbReference type="InterPro" id="IPR036869">
    <property type="entry name" value="J_dom_sf"/>
</dbReference>
<keyword evidence="2 6" id="KW-0677">Repeat</keyword>
<feature type="binding site" evidence="6">
    <location>
        <position position="221"/>
    </location>
    <ligand>
        <name>Zn(2+)</name>
        <dbReference type="ChEBI" id="CHEBI:29105"/>
        <label>1</label>
    </ligand>
</feature>
<keyword evidence="6" id="KW-0346">Stress response</keyword>
<dbReference type="GO" id="GO:0005524">
    <property type="term" value="F:ATP binding"/>
    <property type="evidence" value="ECO:0007669"/>
    <property type="project" value="InterPro"/>
</dbReference>
<dbReference type="EMBL" id="MHMW01000002">
    <property type="protein sequence ID" value="OGZ34697.1"/>
    <property type="molecule type" value="Genomic_DNA"/>
</dbReference>
<gene>
    <name evidence="6" type="primary">dnaJ</name>
    <name evidence="10" type="ORF">A2Y98_02790</name>
</gene>
<dbReference type="InterPro" id="IPR036410">
    <property type="entry name" value="HSP_DnaJ_Cys-rich_dom_sf"/>
</dbReference>
<keyword evidence="3 6" id="KW-0863">Zinc-finger</keyword>
<feature type="repeat" description="CXXCXGXG motif" evidence="6">
    <location>
        <begin position="161"/>
        <end position="168"/>
    </location>
</feature>
<dbReference type="PANTHER" id="PTHR43096">
    <property type="entry name" value="DNAJ HOMOLOG 1, MITOCHONDRIAL-RELATED"/>
    <property type="match status" value="1"/>
</dbReference>
<dbReference type="FunFam" id="2.60.260.20:FF:000005">
    <property type="entry name" value="Chaperone protein dnaJ 1, mitochondrial"/>
    <property type="match status" value="1"/>
</dbReference>
<dbReference type="InterPro" id="IPR008971">
    <property type="entry name" value="HSP40/DnaJ_pept-bd"/>
</dbReference>
<dbReference type="SMART" id="SM00271">
    <property type="entry name" value="DnaJ"/>
    <property type="match status" value="1"/>
</dbReference>
<dbReference type="GO" id="GO:0051082">
    <property type="term" value="F:unfolded protein binding"/>
    <property type="evidence" value="ECO:0007669"/>
    <property type="project" value="UniProtKB-UniRule"/>
</dbReference>
<comment type="function">
    <text evidence="6">Participates actively in the response to hyperosmotic and heat shock by preventing the aggregation of stress-denatured proteins and by disaggregating proteins, also in an autonomous, DnaK-independent fashion. Unfolded proteins bind initially to DnaJ; upon interaction with the DnaJ-bound protein, DnaK hydrolyzes its bound ATP, resulting in the formation of a stable complex. GrpE releases ADP from DnaK; ATP binding to DnaK triggers the release of the substrate protein, thus completing the reaction cycle. Several rounds of ATP-dependent interactions between DnaJ, DnaK and GrpE are required for fully efficient folding. Also involved, together with DnaK and GrpE, in the DNA replication of plasmids through activation of initiation proteins.</text>
</comment>
<comment type="subcellular location">
    <subcellularLocation>
        <location evidence="6">Cytoplasm</location>
    </subcellularLocation>
</comment>
<feature type="binding site" evidence="6">
    <location>
        <position position="161"/>
    </location>
    <ligand>
        <name>Zn(2+)</name>
        <dbReference type="ChEBI" id="CHEBI:29105"/>
        <label>1</label>
    </ligand>
</feature>
<protein>
    <recommendedName>
        <fullName evidence="6">Chaperone protein DnaJ</fullName>
    </recommendedName>
</protein>
<dbReference type="InterPro" id="IPR001305">
    <property type="entry name" value="HSP_DnaJ_Cys-rich_dom"/>
</dbReference>
<feature type="binding site" evidence="6">
    <location>
        <position position="218"/>
    </location>
    <ligand>
        <name>Zn(2+)</name>
        <dbReference type="ChEBI" id="CHEBI:29105"/>
        <label>1</label>
    </ligand>
</feature>
<dbReference type="Pfam" id="PF00226">
    <property type="entry name" value="DnaJ"/>
    <property type="match status" value="1"/>
</dbReference>
<keyword evidence="6" id="KW-0235">DNA replication</keyword>
<dbReference type="GO" id="GO:0042026">
    <property type="term" value="P:protein refolding"/>
    <property type="evidence" value="ECO:0007669"/>
    <property type="project" value="TreeGrafter"/>
</dbReference>
<organism evidence="10 11">
    <name type="scientific">Candidatus Portnoybacteria bacterium RBG_19FT_COMBO_36_7</name>
    <dbReference type="NCBI Taxonomy" id="1801992"/>
    <lineage>
        <taxon>Bacteria</taxon>
        <taxon>Candidatus Portnoyibacteriota</taxon>
    </lineage>
</organism>
<comment type="similarity">
    <text evidence="6">Belongs to the DnaJ family.</text>
</comment>
<feature type="repeat" description="CXXCXGXG motif" evidence="6">
    <location>
        <begin position="178"/>
        <end position="185"/>
    </location>
</feature>